<accession>A0ABW1CPA4</accession>
<comment type="caution">
    <text evidence="2">The sequence shown here is derived from an EMBL/GenBank/DDBJ whole genome shotgun (WGS) entry which is preliminary data.</text>
</comment>
<keyword evidence="3" id="KW-1185">Reference proteome</keyword>
<sequence>MMIAVLALLMAGCGSAAKSAPEVAGYVRTYLQAHSDVKRVATKGVQSATVVIKGRDQDVSADLGEGLRGRLIRTGDAAYMQMLGEEVAPGKVWDKITEEHEPYNLLGIGVVTGQAMTLVNSHRVHEMLAARGRVSGPASDGGLDRYTVAIDVRAALDGLDLDAFLEVYDPLPLMQDTEDEYVKVRAGDRAAQARLRGELLKEFGTQATYELWLDAQGRPVRQRLTAKTPVEITFSDWGDTTVIAPPADQVRVLTQ</sequence>
<protein>
    <recommendedName>
        <fullName evidence="4">Lipoprotein</fullName>
    </recommendedName>
</protein>
<reference evidence="3" key="1">
    <citation type="journal article" date="2019" name="Int. J. Syst. Evol. Microbiol.">
        <title>The Global Catalogue of Microorganisms (GCM) 10K type strain sequencing project: providing services to taxonomists for standard genome sequencing and annotation.</title>
        <authorList>
            <consortium name="The Broad Institute Genomics Platform"/>
            <consortium name="The Broad Institute Genome Sequencing Center for Infectious Disease"/>
            <person name="Wu L."/>
            <person name="Ma J."/>
        </authorList>
    </citation>
    <scope>NUCLEOTIDE SEQUENCE [LARGE SCALE GENOMIC DNA]</scope>
    <source>
        <strain evidence="3">CCUG 53903</strain>
    </source>
</reference>
<evidence type="ECO:0000313" key="2">
    <source>
        <dbReference type="EMBL" id="MFC5827569.1"/>
    </source>
</evidence>
<evidence type="ECO:0000313" key="3">
    <source>
        <dbReference type="Proteomes" id="UP001596058"/>
    </source>
</evidence>
<dbReference type="RefSeq" id="WP_379517075.1">
    <property type="nucleotide sequence ID" value="NZ_JBHSPA010000031.1"/>
</dbReference>
<dbReference type="EMBL" id="JBHSPA010000031">
    <property type="protein sequence ID" value="MFC5827569.1"/>
    <property type="molecule type" value="Genomic_DNA"/>
</dbReference>
<gene>
    <name evidence="2" type="ORF">ACFPZ3_27220</name>
</gene>
<dbReference type="Proteomes" id="UP001596058">
    <property type="component" value="Unassembled WGS sequence"/>
</dbReference>
<keyword evidence="1" id="KW-0732">Signal</keyword>
<dbReference type="Gene3D" id="2.50.20.20">
    <property type="match status" value="1"/>
</dbReference>
<feature type="chain" id="PRO_5045457168" description="Lipoprotein" evidence="1">
    <location>
        <begin position="17"/>
        <end position="255"/>
    </location>
</feature>
<organism evidence="2 3">
    <name type="scientific">Nonomuraea insulae</name>
    <dbReference type="NCBI Taxonomy" id="1616787"/>
    <lineage>
        <taxon>Bacteria</taxon>
        <taxon>Bacillati</taxon>
        <taxon>Actinomycetota</taxon>
        <taxon>Actinomycetes</taxon>
        <taxon>Streptosporangiales</taxon>
        <taxon>Streptosporangiaceae</taxon>
        <taxon>Nonomuraea</taxon>
    </lineage>
</organism>
<evidence type="ECO:0000256" key="1">
    <source>
        <dbReference type="SAM" id="SignalP"/>
    </source>
</evidence>
<proteinExistence type="predicted"/>
<feature type="signal peptide" evidence="1">
    <location>
        <begin position="1"/>
        <end position="16"/>
    </location>
</feature>
<evidence type="ECO:0008006" key="4">
    <source>
        <dbReference type="Google" id="ProtNLM"/>
    </source>
</evidence>
<name>A0ABW1CPA4_9ACTN</name>